<dbReference type="Proteomes" id="UP000271937">
    <property type="component" value="Unassembled WGS sequence"/>
</dbReference>
<keyword evidence="4" id="KW-0472">Membrane</keyword>
<keyword evidence="9" id="KW-1185">Reference proteome</keyword>
<evidence type="ECO:0000256" key="6">
    <source>
        <dbReference type="SAM" id="SignalP"/>
    </source>
</evidence>
<dbReference type="EMBL" id="RQVR01000002">
    <property type="protein sequence ID" value="RRJ93775.1"/>
    <property type="molecule type" value="Genomic_DNA"/>
</dbReference>
<dbReference type="GO" id="GO:0009279">
    <property type="term" value="C:cell outer membrane"/>
    <property type="evidence" value="ECO:0007669"/>
    <property type="project" value="UniProtKB-SubCell"/>
</dbReference>
<comment type="subcellular location">
    <subcellularLocation>
        <location evidence="1">Cell outer membrane</location>
    </subcellularLocation>
</comment>
<evidence type="ECO:0000256" key="3">
    <source>
        <dbReference type="ARBA" id="ARBA00022729"/>
    </source>
</evidence>
<protein>
    <submittedName>
        <fullName evidence="8">RagB/SusD family nutrient uptake outer membrane protein</fullName>
    </submittedName>
</protein>
<dbReference type="AlphaFoldDB" id="A0A3P3WF82"/>
<gene>
    <name evidence="8" type="ORF">EG849_02750</name>
</gene>
<dbReference type="RefSeq" id="WP_125011554.1">
    <property type="nucleotide sequence ID" value="NZ_RQVR01000002.1"/>
</dbReference>
<dbReference type="Pfam" id="PF07980">
    <property type="entry name" value="SusD_RagB"/>
    <property type="match status" value="1"/>
</dbReference>
<dbReference type="PROSITE" id="PS51257">
    <property type="entry name" value="PROKAR_LIPOPROTEIN"/>
    <property type="match status" value="1"/>
</dbReference>
<dbReference type="OrthoDB" id="5694214at2"/>
<feature type="domain" description="RagB/SusD" evidence="7">
    <location>
        <begin position="376"/>
        <end position="532"/>
    </location>
</feature>
<dbReference type="Gene3D" id="1.25.40.10">
    <property type="entry name" value="Tetratricopeptide repeat domain"/>
    <property type="match status" value="1"/>
</dbReference>
<evidence type="ECO:0000313" key="8">
    <source>
        <dbReference type="EMBL" id="RRJ93775.1"/>
    </source>
</evidence>
<dbReference type="SUPFAM" id="SSF48452">
    <property type="entry name" value="TPR-like"/>
    <property type="match status" value="1"/>
</dbReference>
<evidence type="ECO:0000256" key="5">
    <source>
        <dbReference type="ARBA" id="ARBA00023237"/>
    </source>
</evidence>
<dbReference type="Gene3D" id="1.25.40.390">
    <property type="match status" value="1"/>
</dbReference>
<evidence type="ECO:0000313" key="9">
    <source>
        <dbReference type="Proteomes" id="UP000271937"/>
    </source>
</evidence>
<evidence type="ECO:0000256" key="4">
    <source>
        <dbReference type="ARBA" id="ARBA00023136"/>
    </source>
</evidence>
<keyword evidence="5" id="KW-0998">Cell outer membrane</keyword>
<evidence type="ECO:0000259" key="7">
    <source>
        <dbReference type="Pfam" id="PF07980"/>
    </source>
</evidence>
<dbReference type="Gene3D" id="1.10.3780.10">
    <property type="entry name" value="SusD-like"/>
    <property type="match status" value="1"/>
</dbReference>
<feature type="signal peptide" evidence="6">
    <location>
        <begin position="1"/>
        <end position="24"/>
    </location>
</feature>
<dbReference type="InterPro" id="IPR011990">
    <property type="entry name" value="TPR-like_helical_dom_sf"/>
</dbReference>
<proteinExistence type="inferred from homology"/>
<evidence type="ECO:0000256" key="2">
    <source>
        <dbReference type="ARBA" id="ARBA00006275"/>
    </source>
</evidence>
<keyword evidence="3 6" id="KW-0732">Signal</keyword>
<dbReference type="InterPro" id="IPR012944">
    <property type="entry name" value="SusD_RagB_dom"/>
</dbReference>
<sequence>MKKISLTLTKIGILVLALSFGSCTDDLDQSNPQSIGSPSVDELYSNPAAYKQTLAKLYAGLATTGQNGPAGSPDITGIDEGASQYIRGLWLMNELSTDEAIIGWNDNTIKDFHYQTWSATDLFINATFSRLDFQVKSCNEFLRQTTDEKLNGRGVSEELKAEIATYRAEARFLRALSYWHFLDLFGGRVGLVTENDPTSYFLPEQVTATQMFDFIDQELNEINDLLKAPRSNEYPRADRAAAWMLHAKLYMNARVYIGTEKSAEAIPFLDQIISSGYSLHNDYKQLFIADNDRNGSQNEVIFAVAFDGLNTKTYGGTTFLVHAPVGGSMSAAEFGINGGWGGIRTTSAFVNKFQTGTADQRSNFHTDGQSLVINDVGNFADGYAVKKFKNVDINGNPGSDASGDFVDTDFPMFRLADVYLMYAECALRGGGNVGTGLSYVNLLRQRAYGNASGNVGSIDLQFILDERARELHWEGHRRTDLVRFGKFTGGSYVWPWKGNTLNGSPTPSYRNIYPIPSNALAANSKLIQNSGY</sequence>
<feature type="chain" id="PRO_5018240480" evidence="6">
    <location>
        <begin position="25"/>
        <end position="532"/>
    </location>
</feature>
<dbReference type="CDD" id="cd08977">
    <property type="entry name" value="SusD"/>
    <property type="match status" value="1"/>
</dbReference>
<comment type="caution">
    <text evidence="8">The sequence shown here is derived from an EMBL/GenBank/DDBJ whole genome shotgun (WGS) entry which is preliminary data.</text>
</comment>
<reference evidence="8 9" key="1">
    <citation type="submission" date="2018-11" db="EMBL/GenBank/DDBJ databases">
        <title>Flavobacterium sp. nov., YIM 102600 draft genome.</title>
        <authorList>
            <person name="Li G."/>
            <person name="Jiang Y."/>
        </authorList>
    </citation>
    <scope>NUCLEOTIDE SEQUENCE [LARGE SCALE GENOMIC DNA]</scope>
    <source>
        <strain evidence="8 9">YIM 102600</strain>
    </source>
</reference>
<accession>A0A3P3WF82</accession>
<organism evidence="8 9">
    <name type="scientific">Flavobacterium macacae</name>
    <dbReference type="NCBI Taxonomy" id="2488993"/>
    <lineage>
        <taxon>Bacteria</taxon>
        <taxon>Pseudomonadati</taxon>
        <taxon>Bacteroidota</taxon>
        <taxon>Flavobacteriia</taxon>
        <taxon>Flavobacteriales</taxon>
        <taxon>Flavobacteriaceae</taxon>
        <taxon>Flavobacterium</taxon>
    </lineage>
</organism>
<comment type="similarity">
    <text evidence="2">Belongs to the SusD family.</text>
</comment>
<evidence type="ECO:0000256" key="1">
    <source>
        <dbReference type="ARBA" id="ARBA00004442"/>
    </source>
</evidence>
<name>A0A3P3WF82_9FLAO</name>